<dbReference type="Proteomes" id="UP000189670">
    <property type="component" value="Unassembled WGS sequence"/>
</dbReference>
<evidence type="ECO:0000313" key="2">
    <source>
        <dbReference type="EMBL" id="ETR67436.1"/>
    </source>
</evidence>
<protein>
    <submittedName>
        <fullName evidence="2">Uncharacterized protein</fullName>
    </submittedName>
</protein>
<proteinExistence type="predicted"/>
<dbReference type="EMBL" id="ATBP01001382">
    <property type="protein sequence ID" value="ETR67436.1"/>
    <property type="molecule type" value="Genomic_DNA"/>
</dbReference>
<evidence type="ECO:0000256" key="1">
    <source>
        <dbReference type="SAM" id="SignalP"/>
    </source>
</evidence>
<evidence type="ECO:0000313" key="3">
    <source>
        <dbReference type="Proteomes" id="UP000189670"/>
    </source>
</evidence>
<organism evidence="2 3">
    <name type="scientific">Candidatus Magnetoglobus multicellularis str. Araruama</name>
    <dbReference type="NCBI Taxonomy" id="890399"/>
    <lineage>
        <taxon>Bacteria</taxon>
        <taxon>Pseudomonadati</taxon>
        <taxon>Thermodesulfobacteriota</taxon>
        <taxon>Desulfobacteria</taxon>
        <taxon>Desulfobacterales</taxon>
        <taxon>Desulfobacteraceae</taxon>
        <taxon>Candidatus Magnetoglobus</taxon>
    </lineage>
</organism>
<gene>
    <name evidence="2" type="ORF">OMM_05135</name>
</gene>
<dbReference type="AlphaFoldDB" id="A0A1V1NY62"/>
<feature type="signal peptide" evidence="1">
    <location>
        <begin position="1"/>
        <end position="24"/>
    </location>
</feature>
<reference evidence="3" key="1">
    <citation type="submission" date="2012-11" db="EMBL/GenBank/DDBJ databases">
        <authorList>
            <person name="Lucero-Rivera Y.E."/>
            <person name="Tovar-Ramirez D."/>
        </authorList>
    </citation>
    <scope>NUCLEOTIDE SEQUENCE [LARGE SCALE GENOMIC DNA]</scope>
    <source>
        <strain evidence="3">Araruama</strain>
    </source>
</reference>
<feature type="chain" id="PRO_5010693835" evidence="1">
    <location>
        <begin position="25"/>
        <end position="155"/>
    </location>
</feature>
<keyword evidence="1" id="KW-0732">Signal</keyword>
<name>A0A1V1NY62_9BACT</name>
<sequence length="155" mass="16622">MKTSVMSGITVLSLLFGLFQVAFAADEATTEIAVSVSLTPEIKISVSESEWTIGAIGLNETITKNGIVVEVGNIETKVDISATDGESEWKLGNTPGENQFAVKVDGEALPLSKIMQPYDKPNVKLDYQSPTSDTIGANKSQDFKILFKASLYTEG</sequence>
<comment type="caution">
    <text evidence="2">The sequence shown here is derived from an EMBL/GenBank/DDBJ whole genome shotgun (WGS) entry which is preliminary data.</text>
</comment>
<accession>A0A1V1NY62</accession>